<protein>
    <recommendedName>
        <fullName evidence="1">ATPase domain-containing protein</fullName>
    </recommendedName>
</protein>
<dbReference type="SUPFAM" id="SSF52540">
    <property type="entry name" value="P-loop containing nucleoside triphosphate hydrolases"/>
    <property type="match status" value="1"/>
</dbReference>
<dbReference type="PANTHER" id="PTHR34301:SF8">
    <property type="entry name" value="ATPASE DOMAIN-CONTAINING PROTEIN"/>
    <property type="match status" value="1"/>
</dbReference>
<dbReference type="Pfam" id="PF01637">
    <property type="entry name" value="ATPase_2"/>
    <property type="match status" value="1"/>
</dbReference>
<proteinExistence type="predicted"/>
<dbReference type="GO" id="GO:0005524">
    <property type="term" value="F:ATP binding"/>
    <property type="evidence" value="ECO:0007669"/>
    <property type="project" value="InterPro"/>
</dbReference>
<dbReference type="InterPro" id="IPR027417">
    <property type="entry name" value="P-loop_NTPase"/>
</dbReference>
<gene>
    <name evidence="2" type="ORF">HELGO_WM7035</name>
</gene>
<dbReference type="PANTHER" id="PTHR34301">
    <property type="entry name" value="DNA-BINDING PROTEIN-RELATED"/>
    <property type="match status" value="1"/>
</dbReference>
<dbReference type="AlphaFoldDB" id="A0A6S6UAB2"/>
<name>A0A6S6UAB2_9BACT</name>
<reference evidence="2" key="1">
    <citation type="submission" date="2020-01" db="EMBL/GenBank/DDBJ databases">
        <authorList>
            <person name="Meier V. D."/>
            <person name="Meier V D."/>
        </authorList>
    </citation>
    <scope>NUCLEOTIDE SEQUENCE</scope>
    <source>
        <strain evidence="2">HLG_WM_MAG_01</strain>
    </source>
</reference>
<dbReference type="InterPro" id="IPR011579">
    <property type="entry name" value="ATPase_dom"/>
</dbReference>
<evidence type="ECO:0000259" key="1">
    <source>
        <dbReference type="Pfam" id="PF01637"/>
    </source>
</evidence>
<dbReference type="EMBL" id="CACVAS010000128">
    <property type="protein sequence ID" value="CAA6825018.1"/>
    <property type="molecule type" value="Genomic_DNA"/>
</dbReference>
<evidence type="ECO:0000313" key="2">
    <source>
        <dbReference type="EMBL" id="CAA6825018.1"/>
    </source>
</evidence>
<dbReference type="Gene3D" id="3.40.50.300">
    <property type="entry name" value="P-loop containing nucleotide triphosphate hydrolases"/>
    <property type="match status" value="1"/>
</dbReference>
<feature type="domain" description="ATPase" evidence="1">
    <location>
        <begin position="20"/>
        <end position="201"/>
    </location>
</feature>
<sequence>MAKYIKNPFRFDTEVSGTHFCGRKKDIKRLVGYIYNGTNVIMFAKRRLGKSSLVKEIFQNHLDRKILKAHIDIYSVSNIKELYEKLKEGIAESIKANESSLDKLQAMAATLQSYFGGAKISLVLNPSPSLEIEPMAKVYDEAIGDLLEGYFKYLESKNLHAVIAIDEFQKIVSLPDNDKIEEVLRTVISKRKNCAFIFTGSRRNWLLSMFNSPDRPFYKLGIEHHLGPIDEKVFYAWVLGNLKKKDIFINEDAFSYLYSESHGETRFIQLISYMIFEDEKPLSMIDKKTVQTYIDKIVANAFSLPTYFNTFTIVQQNALKIIARHKGVDIYAAKNLEAYGVKKGSLQGAIKKLLDIGAIYEENRVYYFENVELGMWLRTV</sequence>
<accession>A0A6S6UAB2</accession>
<organism evidence="2">
    <name type="scientific">uncultured Sulfurovum sp</name>
    <dbReference type="NCBI Taxonomy" id="269237"/>
    <lineage>
        <taxon>Bacteria</taxon>
        <taxon>Pseudomonadati</taxon>
        <taxon>Campylobacterota</taxon>
        <taxon>Epsilonproteobacteria</taxon>
        <taxon>Campylobacterales</taxon>
        <taxon>Sulfurovaceae</taxon>
        <taxon>Sulfurovum</taxon>
        <taxon>environmental samples</taxon>
    </lineage>
</organism>